<comment type="caution">
    <text evidence="1">The sequence shown here is derived from an EMBL/GenBank/DDBJ whole genome shotgun (WGS) entry which is preliminary data.</text>
</comment>
<evidence type="ECO:0008006" key="3">
    <source>
        <dbReference type="Google" id="ProtNLM"/>
    </source>
</evidence>
<protein>
    <recommendedName>
        <fullName evidence="3">Methyltransferase type 11</fullName>
    </recommendedName>
</protein>
<dbReference type="STRING" id="1618369.UV54_C0032G0009"/>
<dbReference type="Gene3D" id="3.40.50.150">
    <property type="entry name" value="Vaccinia Virus protein VP39"/>
    <property type="match status" value="1"/>
</dbReference>
<organism evidence="1 2">
    <name type="scientific">Candidatus Beckwithbacteria bacterium GW2011_GWA2_43_10</name>
    <dbReference type="NCBI Taxonomy" id="1618369"/>
    <lineage>
        <taxon>Bacteria</taxon>
        <taxon>Candidatus Beckwithiibacteriota</taxon>
    </lineage>
</organism>
<dbReference type="Pfam" id="PF13489">
    <property type="entry name" value="Methyltransf_23"/>
    <property type="match status" value="1"/>
</dbReference>
<accession>A0A0G1C1W4</accession>
<evidence type="ECO:0000313" key="1">
    <source>
        <dbReference type="EMBL" id="KKS79557.1"/>
    </source>
</evidence>
<sequence length="115" mass="13580">MKEIKRVLKPGGWLIATMPSNKLGEYLGWGRLYAQWFNQKYHHYHLYSLKQWEELLRRAGLKLVDSYYYLDKPTIKQWHRLLWLNKLGIKIKTKPIKAVALTQGAALAIMAQKIV</sequence>
<gene>
    <name evidence="1" type="ORF">UV54_C0032G0009</name>
</gene>
<name>A0A0G1C1W4_9BACT</name>
<reference evidence="1 2" key="1">
    <citation type="journal article" date="2015" name="Nature">
        <title>rRNA introns, odd ribosomes, and small enigmatic genomes across a large radiation of phyla.</title>
        <authorList>
            <person name="Brown C.T."/>
            <person name="Hug L.A."/>
            <person name="Thomas B.C."/>
            <person name="Sharon I."/>
            <person name="Castelle C.J."/>
            <person name="Singh A."/>
            <person name="Wilkins M.J."/>
            <person name="Williams K.H."/>
            <person name="Banfield J.F."/>
        </authorList>
    </citation>
    <scope>NUCLEOTIDE SEQUENCE [LARGE SCALE GENOMIC DNA]</scope>
</reference>
<evidence type="ECO:0000313" key="2">
    <source>
        <dbReference type="Proteomes" id="UP000034213"/>
    </source>
</evidence>
<dbReference type="EMBL" id="LCEW01000032">
    <property type="protein sequence ID" value="KKS79557.1"/>
    <property type="molecule type" value="Genomic_DNA"/>
</dbReference>
<dbReference type="SUPFAM" id="SSF53335">
    <property type="entry name" value="S-adenosyl-L-methionine-dependent methyltransferases"/>
    <property type="match status" value="1"/>
</dbReference>
<dbReference type="Proteomes" id="UP000034213">
    <property type="component" value="Unassembled WGS sequence"/>
</dbReference>
<dbReference type="InterPro" id="IPR029063">
    <property type="entry name" value="SAM-dependent_MTases_sf"/>
</dbReference>
<dbReference type="AlphaFoldDB" id="A0A0G1C1W4"/>
<proteinExistence type="predicted"/>